<gene>
    <name evidence="2" type="ORF">EDD29_2624</name>
</gene>
<dbReference type="OrthoDB" id="1444191at2"/>
<proteinExistence type="predicted"/>
<dbReference type="Pfam" id="PF14099">
    <property type="entry name" value="Polysacc_lyase"/>
    <property type="match status" value="1"/>
</dbReference>
<evidence type="ECO:0000313" key="2">
    <source>
        <dbReference type="EMBL" id="ROO85089.1"/>
    </source>
</evidence>
<feature type="chain" id="PRO_5018181768" evidence="1">
    <location>
        <begin position="27"/>
        <end position="297"/>
    </location>
</feature>
<organism evidence="2 3">
    <name type="scientific">Actinocorallia herbida</name>
    <dbReference type="NCBI Taxonomy" id="58109"/>
    <lineage>
        <taxon>Bacteria</taxon>
        <taxon>Bacillati</taxon>
        <taxon>Actinomycetota</taxon>
        <taxon>Actinomycetes</taxon>
        <taxon>Streptosporangiales</taxon>
        <taxon>Thermomonosporaceae</taxon>
        <taxon>Actinocorallia</taxon>
    </lineage>
</organism>
<dbReference type="GO" id="GO:0016829">
    <property type="term" value="F:lyase activity"/>
    <property type="evidence" value="ECO:0007669"/>
    <property type="project" value="UniProtKB-KW"/>
</dbReference>
<feature type="signal peptide" evidence="1">
    <location>
        <begin position="1"/>
        <end position="26"/>
    </location>
</feature>
<sequence length="297" mass="32374">MSHRRTRHARSLLPFAFIAIQPVVTAAPAAADAVVRATYETGERSSGLSGIGLAGCCTHSLKVDGGLPRTGNYSLRADLKYGDPAVSGGPRAESDTVNIAATRFQSGQTSWYGFSVYVPSTWQDDDTAEDIIFQWHRTKSSCDDPNRSPAMFLEVLPPTSTSASRLRLRVNSDPVLCDHQDNGSANLTKTGHDLAPLTTGAWHDFVFQVDWEHTKTGFIKVWHQTGKAMGWTQVLNAQQVANTYNDAAGTFGYLKWGIYKPAWRQGATAVTERVVWHDNVAVAADSATGFQDVDPTE</sequence>
<dbReference type="Proteomes" id="UP000272400">
    <property type="component" value="Unassembled WGS sequence"/>
</dbReference>
<keyword evidence="2" id="KW-0456">Lyase</keyword>
<reference evidence="2 3" key="1">
    <citation type="submission" date="2018-11" db="EMBL/GenBank/DDBJ databases">
        <title>Sequencing the genomes of 1000 actinobacteria strains.</title>
        <authorList>
            <person name="Klenk H.-P."/>
        </authorList>
    </citation>
    <scope>NUCLEOTIDE SEQUENCE [LARGE SCALE GENOMIC DNA]</scope>
    <source>
        <strain evidence="2 3">DSM 44254</strain>
    </source>
</reference>
<dbReference type="EMBL" id="RJKE01000001">
    <property type="protein sequence ID" value="ROO85089.1"/>
    <property type="molecule type" value="Genomic_DNA"/>
</dbReference>
<comment type="caution">
    <text evidence="2">The sequence shown here is derived from an EMBL/GenBank/DDBJ whole genome shotgun (WGS) entry which is preliminary data.</text>
</comment>
<dbReference type="InterPro" id="IPR025975">
    <property type="entry name" value="Polysacc_lyase"/>
</dbReference>
<name>A0A3N1CUV7_9ACTN</name>
<protein>
    <submittedName>
        <fullName evidence="2">Polysaccharide lyase-like protein</fullName>
    </submittedName>
</protein>
<dbReference type="AlphaFoldDB" id="A0A3N1CUV7"/>
<dbReference type="RefSeq" id="WP_123664634.1">
    <property type="nucleotide sequence ID" value="NZ_RJKE01000001.1"/>
</dbReference>
<keyword evidence="1" id="KW-0732">Signal</keyword>
<dbReference type="Gene3D" id="2.60.120.200">
    <property type="match status" value="1"/>
</dbReference>
<accession>A0A3N1CUV7</accession>
<keyword evidence="3" id="KW-1185">Reference proteome</keyword>
<evidence type="ECO:0000256" key="1">
    <source>
        <dbReference type="SAM" id="SignalP"/>
    </source>
</evidence>
<evidence type="ECO:0000313" key="3">
    <source>
        <dbReference type="Proteomes" id="UP000272400"/>
    </source>
</evidence>